<evidence type="ECO:0000259" key="8">
    <source>
        <dbReference type="PROSITE" id="PS50045"/>
    </source>
</evidence>
<keyword evidence="4" id="KW-0238">DNA-binding</keyword>
<dbReference type="GO" id="GO:0043565">
    <property type="term" value="F:sequence-specific DNA binding"/>
    <property type="evidence" value="ECO:0007669"/>
    <property type="project" value="InterPro"/>
</dbReference>
<dbReference type="PANTHER" id="PTHR32071:SF122">
    <property type="entry name" value="SIGMA FACTOR"/>
    <property type="match status" value="1"/>
</dbReference>
<protein>
    <submittedName>
        <fullName evidence="9">Sigma54 specific transcriptional regulator, Fis family</fullName>
    </submittedName>
</protein>
<dbReference type="SMART" id="SM00382">
    <property type="entry name" value="AAA"/>
    <property type="match status" value="1"/>
</dbReference>
<dbReference type="Pfam" id="PF02954">
    <property type="entry name" value="HTH_8"/>
    <property type="match status" value="1"/>
</dbReference>
<feature type="region of interest" description="Disordered" evidence="7">
    <location>
        <begin position="381"/>
        <end position="406"/>
    </location>
</feature>
<keyword evidence="10" id="KW-1185">Reference proteome</keyword>
<evidence type="ECO:0000256" key="3">
    <source>
        <dbReference type="ARBA" id="ARBA00023015"/>
    </source>
</evidence>
<dbReference type="InterPro" id="IPR027417">
    <property type="entry name" value="P-loop_NTPase"/>
</dbReference>
<evidence type="ECO:0000256" key="1">
    <source>
        <dbReference type="ARBA" id="ARBA00022741"/>
    </source>
</evidence>
<evidence type="ECO:0000256" key="7">
    <source>
        <dbReference type="SAM" id="MobiDB-lite"/>
    </source>
</evidence>
<dbReference type="PANTHER" id="PTHR32071">
    <property type="entry name" value="TRANSCRIPTIONAL REGULATORY PROTEIN"/>
    <property type="match status" value="1"/>
</dbReference>
<dbReference type="InParanoid" id="E8R5I3"/>
<dbReference type="Gene3D" id="1.10.10.60">
    <property type="entry name" value="Homeodomain-like"/>
    <property type="match status" value="1"/>
</dbReference>
<evidence type="ECO:0000256" key="5">
    <source>
        <dbReference type="ARBA" id="ARBA00023159"/>
    </source>
</evidence>
<dbReference type="EMBL" id="CP002353">
    <property type="protein sequence ID" value="ADV61732.1"/>
    <property type="molecule type" value="Genomic_DNA"/>
</dbReference>
<dbReference type="GO" id="GO:0006355">
    <property type="term" value="P:regulation of DNA-templated transcription"/>
    <property type="evidence" value="ECO:0007669"/>
    <property type="project" value="InterPro"/>
</dbReference>
<dbReference type="PROSITE" id="PS50045">
    <property type="entry name" value="SIGMA54_INTERACT_4"/>
    <property type="match status" value="1"/>
</dbReference>
<dbReference type="FunFam" id="1.10.8.60:FF:000014">
    <property type="entry name" value="DNA-binding transcriptional regulator NtrC"/>
    <property type="match status" value="1"/>
</dbReference>
<feature type="domain" description="Sigma-54 factor interaction" evidence="8">
    <location>
        <begin position="46"/>
        <end position="275"/>
    </location>
</feature>
<proteinExistence type="predicted"/>
<dbReference type="HOGENOM" id="CLU_000445_0_7_0"/>
<dbReference type="InterPro" id="IPR002078">
    <property type="entry name" value="Sigma_54_int"/>
</dbReference>
<evidence type="ECO:0000256" key="4">
    <source>
        <dbReference type="ARBA" id="ARBA00023125"/>
    </source>
</evidence>
<evidence type="ECO:0000256" key="2">
    <source>
        <dbReference type="ARBA" id="ARBA00022840"/>
    </source>
</evidence>
<reference evidence="9 10" key="2">
    <citation type="journal article" date="2011" name="Stand. Genomic Sci.">
        <title>Complete genome sequence of Isosphaera pallida type strain (IS1B).</title>
        <authorList>
            <consortium name="US DOE Joint Genome Institute (JGI-PGF)"/>
            <person name="Goker M."/>
            <person name="Cleland D."/>
            <person name="Saunders E."/>
            <person name="Lapidus A."/>
            <person name="Nolan M."/>
            <person name="Lucas S."/>
            <person name="Hammon N."/>
            <person name="Deshpande S."/>
            <person name="Cheng J.F."/>
            <person name="Tapia R."/>
            <person name="Han C."/>
            <person name="Goodwin L."/>
            <person name="Pitluck S."/>
            <person name="Liolios K."/>
            <person name="Pagani I."/>
            <person name="Ivanova N."/>
            <person name="Mavromatis K."/>
            <person name="Pati A."/>
            <person name="Chen A."/>
            <person name="Palaniappan K."/>
            <person name="Land M."/>
            <person name="Hauser L."/>
            <person name="Chang Y.J."/>
            <person name="Jeffries C.D."/>
            <person name="Detter J.C."/>
            <person name="Beck B."/>
            <person name="Woyke T."/>
            <person name="Bristow J."/>
            <person name="Eisen J.A."/>
            <person name="Markowitz V."/>
            <person name="Hugenholtz P."/>
            <person name="Kyrpides N.C."/>
            <person name="Klenk H.P."/>
        </authorList>
    </citation>
    <scope>NUCLEOTIDE SEQUENCE [LARGE SCALE GENOMIC DNA]</scope>
    <source>
        <strain evidence="10">ATCC 43644 / DSM 9630 / IS1B</strain>
    </source>
</reference>
<dbReference type="InterPro" id="IPR058031">
    <property type="entry name" value="AAA_lid_NorR"/>
</dbReference>
<dbReference type="AlphaFoldDB" id="E8R5I3"/>
<dbReference type="Gene3D" id="3.40.50.300">
    <property type="entry name" value="P-loop containing nucleotide triphosphate hydrolases"/>
    <property type="match status" value="1"/>
</dbReference>
<organism evidence="9 10">
    <name type="scientific">Isosphaera pallida (strain ATCC 43644 / DSM 9630 / IS1B)</name>
    <dbReference type="NCBI Taxonomy" id="575540"/>
    <lineage>
        <taxon>Bacteria</taxon>
        <taxon>Pseudomonadati</taxon>
        <taxon>Planctomycetota</taxon>
        <taxon>Planctomycetia</taxon>
        <taxon>Isosphaerales</taxon>
        <taxon>Isosphaeraceae</taxon>
        <taxon>Isosphaera</taxon>
    </lineage>
</organism>
<evidence type="ECO:0000256" key="6">
    <source>
        <dbReference type="ARBA" id="ARBA00023163"/>
    </source>
</evidence>
<dbReference type="InterPro" id="IPR025944">
    <property type="entry name" value="Sigma_54_int_dom_CS"/>
</dbReference>
<dbReference type="RefSeq" id="WP_013564021.1">
    <property type="nucleotide sequence ID" value="NC_014962.1"/>
</dbReference>
<reference key="1">
    <citation type="submission" date="2010-11" db="EMBL/GenBank/DDBJ databases">
        <title>The complete sequence of chromosome of Isophaera pallida ATCC 43644.</title>
        <authorList>
            <consortium name="US DOE Joint Genome Institute (JGI-PGF)"/>
            <person name="Lucas S."/>
            <person name="Copeland A."/>
            <person name="Lapidus A."/>
            <person name="Bruce D."/>
            <person name="Goodwin L."/>
            <person name="Pitluck S."/>
            <person name="Kyrpides N."/>
            <person name="Mavromatis K."/>
            <person name="Pagani I."/>
            <person name="Ivanova N."/>
            <person name="Saunders E."/>
            <person name="Brettin T."/>
            <person name="Detter J.C."/>
            <person name="Han C."/>
            <person name="Tapia R."/>
            <person name="Land M."/>
            <person name="Hauser L."/>
            <person name="Markowitz V."/>
            <person name="Cheng J.-F."/>
            <person name="Hugenholtz P."/>
            <person name="Woyke T."/>
            <person name="Wu D."/>
            <person name="Eisen J.A."/>
        </authorList>
    </citation>
    <scope>NUCLEOTIDE SEQUENCE</scope>
    <source>
        <strain>ATCC 43644</strain>
    </source>
</reference>
<keyword evidence="1" id="KW-0547">Nucleotide-binding</keyword>
<dbReference type="GO" id="GO:0005524">
    <property type="term" value="F:ATP binding"/>
    <property type="evidence" value="ECO:0007669"/>
    <property type="project" value="UniProtKB-KW"/>
</dbReference>
<dbReference type="PROSITE" id="PS00675">
    <property type="entry name" value="SIGMA54_INTERACT_1"/>
    <property type="match status" value="1"/>
</dbReference>
<dbReference type="STRING" id="575540.Isop_1145"/>
<dbReference type="eggNOG" id="COG3829">
    <property type="taxonomic scope" value="Bacteria"/>
</dbReference>
<dbReference type="Gene3D" id="1.10.8.60">
    <property type="match status" value="1"/>
</dbReference>
<keyword evidence="5" id="KW-0010">Activator</keyword>
<dbReference type="PROSITE" id="PS00688">
    <property type="entry name" value="SIGMA54_INTERACT_3"/>
    <property type="match status" value="1"/>
</dbReference>
<dbReference type="Proteomes" id="UP000008631">
    <property type="component" value="Chromosome"/>
</dbReference>
<dbReference type="FunFam" id="3.40.50.300:FF:000006">
    <property type="entry name" value="DNA-binding transcriptional regulator NtrC"/>
    <property type="match status" value="1"/>
</dbReference>
<dbReference type="InterPro" id="IPR009057">
    <property type="entry name" value="Homeodomain-like_sf"/>
</dbReference>
<dbReference type="CDD" id="cd00009">
    <property type="entry name" value="AAA"/>
    <property type="match status" value="1"/>
</dbReference>
<name>E8R5I3_ISOPI</name>
<dbReference type="Pfam" id="PF25601">
    <property type="entry name" value="AAA_lid_14"/>
    <property type="match status" value="1"/>
</dbReference>
<dbReference type="InterPro" id="IPR025662">
    <property type="entry name" value="Sigma_54_int_dom_ATP-bd_1"/>
</dbReference>
<evidence type="ECO:0000313" key="9">
    <source>
        <dbReference type="EMBL" id="ADV61732.1"/>
    </source>
</evidence>
<dbReference type="InterPro" id="IPR003593">
    <property type="entry name" value="AAA+_ATPase"/>
</dbReference>
<sequence>MAWPGVLVAIRTLGSEPRTALMALMNARDRDRFASADVPDAQDLGIIGESPALREVVRATRQVARSRACVLIVGETGTGKELIAHAIHKWSPMASGPYVRVNCGALSENLLESELFGHVKGAFTSAVENRTGRFEAADHGSIFLDEINSTTPKLQVKLLRVLQEGEFERVGDNKTIRVKTRVIAATNRDLHLEIESGAFREDLFYRLNVVPIELPPLRERREDIALLTRHFLKRYAELERRPIPSIHPEALRLLEAHDWPGNVRELQNYIERALVLYDEPELRPEHLPPRLRGEAPTRSIRVPGRGPRDFDTLAAELVAQGLRDAGPLGRNLYERIIGRVENELIRQVMNACDQVQIKAADRLGINRNTLHKKLEAIRDTHTSFQSDTSSNDPPRSDLPGLNSPEG</sequence>
<dbReference type="KEGG" id="ipa:Isop_1145"/>
<accession>E8R5I3</accession>
<gene>
    <name evidence="9" type="ordered locus">Isop_1145</name>
</gene>
<dbReference type="SUPFAM" id="SSF52540">
    <property type="entry name" value="P-loop containing nucleoside triphosphate hydrolases"/>
    <property type="match status" value="1"/>
</dbReference>
<feature type="region of interest" description="Disordered" evidence="7">
    <location>
        <begin position="287"/>
        <end position="306"/>
    </location>
</feature>
<keyword evidence="6" id="KW-0804">Transcription</keyword>
<keyword evidence="3" id="KW-0805">Transcription regulation</keyword>
<keyword evidence="2" id="KW-0067">ATP-binding</keyword>
<feature type="compositionally biased region" description="Polar residues" evidence="7">
    <location>
        <begin position="382"/>
        <end position="393"/>
    </location>
</feature>
<evidence type="ECO:0000313" key="10">
    <source>
        <dbReference type="Proteomes" id="UP000008631"/>
    </source>
</evidence>
<dbReference type="Pfam" id="PF00158">
    <property type="entry name" value="Sigma54_activat"/>
    <property type="match status" value="1"/>
</dbReference>
<dbReference type="InterPro" id="IPR002197">
    <property type="entry name" value="HTH_Fis"/>
</dbReference>
<dbReference type="SUPFAM" id="SSF46689">
    <property type="entry name" value="Homeodomain-like"/>
    <property type="match status" value="1"/>
</dbReference>